<proteinExistence type="predicted"/>
<dbReference type="SUPFAM" id="SSF52058">
    <property type="entry name" value="L domain-like"/>
    <property type="match status" value="1"/>
</dbReference>
<keyword evidence="3" id="KW-1185">Reference proteome</keyword>
<feature type="compositionally biased region" description="Low complexity" evidence="1">
    <location>
        <begin position="119"/>
        <end position="128"/>
    </location>
</feature>
<reference evidence="2" key="1">
    <citation type="submission" date="2023-06" db="EMBL/GenBank/DDBJ databases">
        <title>Survivors Of The Sea: Transcriptome response of Skeletonema marinoi to long-term dormancy.</title>
        <authorList>
            <person name="Pinder M.I.M."/>
            <person name="Kourtchenko O."/>
            <person name="Robertson E.K."/>
            <person name="Larsson T."/>
            <person name="Maumus F."/>
            <person name="Osuna-Cruz C.M."/>
            <person name="Vancaester E."/>
            <person name="Stenow R."/>
            <person name="Vandepoele K."/>
            <person name="Ploug H."/>
            <person name="Bruchert V."/>
            <person name="Godhe A."/>
            <person name="Topel M."/>
        </authorList>
    </citation>
    <scope>NUCLEOTIDE SEQUENCE</scope>
    <source>
        <strain evidence="2">R05AC</strain>
    </source>
</reference>
<accession>A0AAD9DBA6</accession>
<feature type="compositionally biased region" description="Basic residues" evidence="1">
    <location>
        <begin position="109"/>
        <end position="118"/>
    </location>
</feature>
<name>A0AAD9DBA6_9STRA</name>
<feature type="compositionally biased region" description="Acidic residues" evidence="1">
    <location>
        <begin position="72"/>
        <end position="89"/>
    </location>
</feature>
<dbReference type="Proteomes" id="UP001224775">
    <property type="component" value="Unassembled WGS sequence"/>
</dbReference>
<dbReference type="AlphaFoldDB" id="A0AAD9DBA6"/>
<dbReference type="EMBL" id="JATAAI010000017">
    <property type="protein sequence ID" value="KAK1739664.1"/>
    <property type="molecule type" value="Genomic_DNA"/>
</dbReference>
<dbReference type="Gene3D" id="3.80.10.10">
    <property type="entry name" value="Ribonuclease Inhibitor"/>
    <property type="match status" value="1"/>
</dbReference>
<evidence type="ECO:0000313" key="3">
    <source>
        <dbReference type="Proteomes" id="UP001224775"/>
    </source>
</evidence>
<dbReference type="InterPro" id="IPR052595">
    <property type="entry name" value="LRRC69/RLP"/>
</dbReference>
<protein>
    <submittedName>
        <fullName evidence="2">Uncharacterized protein</fullName>
    </submittedName>
</protein>
<sequence length="541" mass="58202">MLTINGAVKHSANNNKTIMSSRGSSTRKKGGTNSVEDAIEQKLRKKKQQEKAYQDKLEAKIRQKKASSSNNYDDDEEEKLEEGMLEDEYGNSYGSSSKKKSSGDSASSSKKKRKKKKPSSSPSGSSNSLNTDGQPLFTKGGGDVRNKPPPSLADIEAAVDPLRAAEAERENDKQKVNPKFADLHETGQWGGLSKWEKYGICVLTLGVIGVAVWLGIQFGGGGGSGEGTENQNTVVQTRAPTMSPSMTPTLAPTGTGYRLTTGLAMMKVISPSIALPTNPEALKGAKTRSGSTPQMLAAEFILYDDAQKLSVRDPTFLERYALAVFYYANGGCSGDWITRTNWMDPVNATNHCGVAGGDGKWHGVFCNLQGRVTEVKMNGNYVTWKLPKEFVAFTELSTLEVSDNRMVGELPSEAISMPKLFTLLLNNNDFEGVFPFDVVKQGAASLDTLWIQENSQLSGRVPTSFCSLGSITLDCANFLPQPVYVSPDSSETTFVADCKAEPEGISPREYTCNTEVGVPVEKPADAPVPAPRICGSPAAGT</sequence>
<evidence type="ECO:0000313" key="2">
    <source>
        <dbReference type="EMBL" id="KAK1739664.1"/>
    </source>
</evidence>
<feature type="compositionally biased region" description="Basic and acidic residues" evidence="1">
    <location>
        <begin position="49"/>
        <end position="61"/>
    </location>
</feature>
<dbReference type="PANTHER" id="PTHR48057">
    <property type="entry name" value="LEUCINE-RICH REPEAT SERINE/THREONINE-PROTEIN KINASE 1"/>
    <property type="match status" value="1"/>
</dbReference>
<organism evidence="2 3">
    <name type="scientific">Skeletonema marinoi</name>
    <dbReference type="NCBI Taxonomy" id="267567"/>
    <lineage>
        <taxon>Eukaryota</taxon>
        <taxon>Sar</taxon>
        <taxon>Stramenopiles</taxon>
        <taxon>Ochrophyta</taxon>
        <taxon>Bacillariophyta</taxon>
        <taxon>Coscinodiscophyceae</taxon>
        <taxon>Thalassiosirophycidae</taxon>
        <taxon>Thalassiosirales</taxon>
        <taxon>Skeletonemataceae</taxon>
        <taxon>Skeletonema</taxon>
        <taxon>Skeletonema marinoi-dohrnii complex</taxon>
    </lineage>
</organism>
<gene>
    <name evidence="2" type="ORF">QTG54_009423</name>
</gene>
<evidence type="ECO:0000256" key="1">
    <source>
        <dbReference type="SAM" id="MobiDB-lite"/>
    </source>
</evidence>
<comment type="caution">
    <text evidence="2">The sequence shown here is derived from an EMBL/GenBank/DDBJ whole genome shotgun (WGS) entry which is preliminary data.</text>
</comment>
<feature type="region of interest" description="Disordered" evidence="1">
    <location>
        <begin position="1"/>
        <end position="152"/>
    </location>
</feature>
<dbReference type="InterPro" id="IPR032675">
    <property type="entry name" value="LRR_dom_sf"/>
</dbReference>
<dbReference type="PANTHER" id="PTHR48057:SF30">
    <property type="entry name" value="DNA-DAMAGE-REPAIR_TOLERATION DRT100-LIKE PROTEIN"/>
    <property type="match status" value="1"/>
</dbReference>